<sequence length="78" mass="8345">MDGIVDSLEKAYKEFVTAAAIVLETKEANGGKKPEDGVDPSLESLREHLVSHDGLLMQSGPIKADDDKTKTDKSASES</sequence>
<dbReference type="Proteomes" id="UP000823775">
    <property type="component" value="Unassembled WGS sequence"/>
</dbReference>
<comment type="caution">
    <text evidence="2">The sequence shown here is derived from an EMBL/GenBank/DDBJ whole genome shotgun (WGS) entry which is preliminary data.</text>
</comment>
<dbReference type="PANTHER" id="PTHR35989">
    <property type="entry name" value="MEDIATOR OF RNA POLYMERASE II TRANSCRIPTION SUBUNIT 32"/>
    <property type="match status" value="1"/>
</dbReference>
<keyword evidence="3" id="KW-1185">Reference proteome</keyword>
<proteinExistence type="predicted"/>
<feature type="region of interest" description="Disordered" evidence="1">
    <location>
        <begin position="27"/>
        <end position="78"/>
    </location>
</feature>
<organism evidence="2 3">
    <name type="scientific">Datura stramonium</name>
    <name type="common">Jimsonweed</name>
    <name type="synonym">Common thornapple</name>
    <dbReference type="NCBI Taxonomy" id="4076"/>
    <lineage>
        <taxon>Eukaryota</taxon>
        <taxon>Viridiplantae</taxon>
        <taxon>Streptophyta</taxon>
        <taxon>Embryophyta</taxon>
        <taxon>Tracheophyta</taxon>
        <taxon>Spermatophyta</taxon>
        <taxon>Magnoliopsida</taxon>
        <taxon>eudicotyledons</taxon>
        <taxon>Gunneridae</taxon>
        <taxon>Pentapetalae</taxon>
        <taxon>asterids</taxon>
        <taxon>lamiids</taxon>
        <taxon>Solanales</taxon>
        <taxon>Solanaceae</taxon>
        <taxon>Solanoideae</taxon>
        <taxon>Datureae</taxon>
        <taxon>Datura</taxon>
    </lineage>
</organism>
<evidence type="ECO:0000313" key="3">
    <source>
        <dbReference type="Proteomes" id="UP000823775"/>
    </source>
</evidence>
<evidence type="ECO:0000256" key="1">
    <source>
        <dbReference type="SAM" id="MobiDB-lite"/>
    </source>
</evidence>
<feature type="compositionally biased region" description="Basic and acidic residues" evidence="1">
    <location>
        <begin position="27"/>
        <end position="36"/>
    </location>
</feature>
<protein>
    <submittedName>
        <fullName evidence="2">Uncharacterized protein</fullName>
    </submittedName>
</protein>
<reference evidence="2 3" key="1">
    <citation type="journal article" date="2021" name="BMC Genomics">
        <title>Datura genome reveals duplications of psychoactive alkaloid biosynthetic genes and high mutation rate following tissue culture.</title>
        <authorList>
            <person name="Rajewski A."/>
            <person name="Carter-House D."/>
            <person name="Stajich J."/>
            <person name="Litt A."/>
        </authorList>
    </citation>
    <scope>NUCLEOTIDE SEQUENCE [LARGE SCALE GENOMIC DNA]</scope>
    <source>
        <strain evidence="2">AR-01</strain>
    </source>
</reference>
<dbReference type="PANTHER" id="PTHR35989:SF2">
    <property type="entry name" value="MEDIATOR OF RNA POLYMERASE II TRANSCRIPTION SUBUNIT 32-LIKE"/>
    <property type="match status" value="1"/>
</dbReference>
<feature type="compositionally biased region" description="Basic and acidic residues" evidence="1">
    <location>
        <begin position="63"/>
        <end position="78"/>
    </location>
</feature>
<name>A0ABS8UJ27_DATST</name>
<gene>
    <name evidence="2" type="ORF">HAX54_016091</name>
</gene>
<evidence type="ECO:0000313" key="2">
    <source>
        <dbReference type="EMBL" id="MCD9558640.1"/>
    </source>
</evidence>
<dbReference type="EMBL" id="JACEIK010002038">
    <property type="protein sequence ID" value="MCD9558640.1"/>
    <property type="molecule type" value="Genomic_DNA"/>
</dbReference>
<accession>A0ABS8UJ27</accession>
<dbReference type="InterPro" id="IPR033244">
    <property type="entry name" value="MED32"/>
</dbReference>